<name>A0AAD8SF90_LOLMU</name>
<dbReference type="EMBL" id="JAUUTY010000004">
    <property type="protein sequence ID" value="KAK1650067.1"/>
    <property type="molecule type" value="Genomic_DNA"/>
</dbReference>
<comment type="caution">
    <text evidence="2">The sequence shown here is derived from an EMBL/GenBank/DDBJ whole genome shotgun (WGS) entry which is preliminary data.</text>
</comment>
<organism evidence="2 3">
    <name type="scientific">Lolium multiflorum</name>
    <name type="common">Italian ryegrass</name>
    <name type="synonym">Lolium perenne subsp. multiflorum</name>
    <dbReference type="NCBI Taxonomy" id="4521"/>
    <lineage>
        <taxon>Eukaryota</taxon>
        <taxon>Viridiplantae</taxon>
        <taxon>Streptophyta</taxon>
        <taxon>Embryophyta</taxon>
        <taxon>Tracheophyta</taxon>
        <taxon>Spermatophyta</taxon>
        <taxon>Magnoliopsida</taxon>
        <taxon>Liliopsida</taxon>
        <taxon>Poales</taxon>
        <taxon>Poaceae</taxon>
        <taxon>BOP clade</taxon>
        <taxon>Pooideae</taxon>
        <taxon>Poodae</taxon>
        <taxon>Poeae</taxon>
        <taxon>Poeae Chloroplast Group 2 (Poeae type)</taxon>
        <taxon>Loliodinae</taxon>
        <taxon>Loliinae</taxon>
        <taxon>Lolium</taxon>
    </lineage>
</organism>
<proteinExistence type="predicted"/>
<dbReference type="InterPro" id="IPR041577">
    <property type="entry name" value="RT_RNaseH_2"/>
</dbReference>
<feature type="domain" description="Reverse transcriptase/retrotransposon-derived protein RNase H-like" evidence="1">
    <location>
        <begin position="36"/>
        <end position="71"/>
    </location>
</feature>
<keyword evidence="3" id="KW-1185">Reference proteome</keyword>
<accession>A0AAD8SF90</accession>
<dbReference type="SUPFAM" id="SSF56672">
    <property type="entry name" value="DNA/RNA polymerases"/>
    <property type="match status" value="1"/>
</dbReference>
<dbReference type="InterPro" id="IPR043502">
    <property type="entry name" value="DNA/RNA_pol_sf"/>
</dbReference>
<reference evidence="2" key="1">
    <citation type="submission" date="2023-07" db="EMBL/GenBank/DDBJ databases">
        <title>A chromosome-level genome assembly of Lolium multiflorum.</title>
        <authorList>
            <person name="Chen Y."/>
            <person name="Copetti D."/>
            <person name="Kolliker R."/>
            <person name="Studer B."/>
        </authorList>
    </citation>
    <scope>NUCLEOTIDE SEQUENCE</scope>
    <source>
        <strain evidence="2">02402/16</strain>
        <tissue evidence="2">Leaf</tissue>
    </source>
</reference>
<dbReference type="AlphaFoldDB" id="A0AAD8SF90"/>
<sequence length="101" mass="11019">MENYSSSWEQAVMKMAVEMAVSMEKPSGALPRSAVDNAFVAIKRALVQATVLALPNFTKKFILETDACTTGKYESQNNVCLDHLLGSNDMGLVLVVGFKFV</sequence>
<dbReference type="Proteomes" id="UP001231189">
    <property type="component" value="Unassembled WGS sequence"/>
</dbReference>
<evidence type="ECO:0000259" key="1">
    <source>
        <dbReference type="Pfam" id="PF17919"/>
    </source>
</evidence>
<gene>
    <name evidence="2" type="ORF">QYE76_067872</name>
</gene>
<protein>
    <recommendedName>
        <fullName evidence="1">Reverse transcriptase/retrotransposon-derived protein RNase H-like domain-containing protein</fullName>
    </recommendedName>
</protein>
<dbReference type="Pfam" id="PF17919">
    <property type="entry name" value="RT_RNaseH_2"/>
    <property type="match status" value="1"/>
</dbReference>
<evidence type="ECO:0000313" key="2">
    <source>
        <dbReference type="EMBL" id="KAK1650067.1"/>
    </source>
</evidence>
<evidence type="ECO:0000313" key="3">
    <source>
        <dbReference type="Proteomes" id="UP001231189"/>
    </source>
</evidence>